<sequence>MALVDLADWMDEFDRPQRAIWYVKRLAANDTLANERASGRTIYSEKFRVPNSASDRYRFRMPIISWYGRSITTATAGYNVCLYASCQPNCLGEEKSLFNGSDNELRRDSGSITRDP</sequence>
<dbReference type="RefSeq" id="WP_254744052.1">
    <property type="nucleotide sequence ID" value="NZ_JANCLU010000015.1"/>
</dbReference>
<gene>
    <name evidence="1" type="ORF">NK718_15445</name>
</gene>
<accession>A0ABT1LGS4</accession>
<dbReference type="EMBL" id="JANCLU010000015">
    <property type="protein sequence ID" value="MCP8939920.1"/>
    <property type="molecule type" value="Genomic_DNA"/>
</dbReference>
<comment type="caution">
    <text evidence="1">The sequence shown here is derived from an EMBL/GenBank/DDBJ whole genome shotgun (WGS) entry which is preliminary data.</text>
</comment>
<name>A0ABT1LGS4_9HYPH</name>
<dbReference type="Proteomes" id="UP001205890">
    <property type="component" value="Unassembled WGS sequence"/>
</dbReference>
<evidence type="ECO:0000313" key="2">
    <source>
        <dbReference type="Proteomes" id="UP001205890"/>
    </source>
</evidence>
<organism evidence="1 2">
    <name type="scientific">Alsobacter ponti</name>
    <dbReference type="NCBI Taxonomy" id="2962936"/>
    <lineage>
        <taxon>Bacteria</taxon>
        <taxon>Pseudomonadati</taxon>
        <taxon>Pseudomonadota</taxon>
        <taxon>Alphaproteobacteria</taxon>
        <taxon>Hyphomicrobiales</taxon>
        <taxon>Alsobacteraceae</taxon>
        <taxon>Alsobacter</taxon>
    </lineage>
</organism>
<protein>
    <submittedName>
        <fullName evidence="1">Uncharacterized protein</fullName>
    </submittedName>
</protein>
<proteinExistence type="predicted"/>
<reference evidence="1 2" key="1">
    <citation type="submission" date="2022-07" db="EMBL/GenBank/DDBJ databases">
        <authorList>
            <person name="Li W.-J."/>
            <person name="Deng Q.-Q."/>
        </authorList>
    </citation>
    <scope>NUCLEOTIDE SEQUENCE [LARGE SCALE GENOMIC DNA]</scope>
    <source>
        <strain evidence="1 2">SYSU M60028</strain>
    </source>
</reference>
<keyword evidence="2" id="KW-1185">Reference proteome</keyword>
<evidence type="ECO:0000313" key="1">
    <source>
        <dbReference type="EMBL" id="MCP8939920.1"/>
    </source>
</evidence>